<proteinExistence type="predicted"/>
<dbReference type="InterPro" id="IPR045518">
    <property type="entry name" value="2EXR"/>
</dbReference>
<name>A0A1D2JMA7_PARBR</name>
<protein>
    <recommendedName>
        <fullName evidence="1">2EXR domain-containing protein</fullName>
    </recommendedName>
</protein>
<reference evidence="2 3" key="1">
    <citation type="submission" date="2016-06" db="EMBL/GenBank/DDBJ databases">
        <authorList>
            <person name="Kjaerup R.B."/>
            <person name="Dalgaard T.S."/>
            <person name="Juul-Madsen H.R."/>
        </authorList>
    </citation>
    <scope>NUCLEOTIDE SEQUENCE [LARGE SCALE GENOMIC DNA]</scope>
    <source>
        <strain evidence="2 3">Pb300</strain>
    </source>
</reference>
<evidence type="ECO:0000313" key="3">
    <source>
        <dbReference type="Proteomes" id="UP000242814"/>
    </source>
</evidence>
<dbReference type="VEuPathDB" id="FungiDB:PABG_11177"/>
<gene>
    <name evidence="2" type="ORF">ACO22_01217</name>
</gene>
<sequence length="410" mass="47172">MSSFETFYPFPRFPPEIRRIIYLLATPPRYVFVNEHPKPGSDSYGDFYESFDTRVPIPGNLTIHPSLAYFAHNWSQRVRVNKPPREAWNFNTYNARRSKSLQTTLDSYGFTSSKKPYQLLTPTADVPEIPAHWLAERPDLAWHFTRESHFRSRTPIPPLLHTCTESRQVLIDYGYELTFRTRTGGPRFLPDDLRRVRRLALQDTFDPSDGCGIAPASGALRLFSGIRELLLIQQNLRWAHKFWFPGIEEVGDQGEWTYLDDQELWNWVAPDLADILDYDLRRNRECLCLEYYDAALAEYERVHKGDLCGFFQYVSKKYETGLRDERNRVLGVREEGQMTVTPSWNIPSVTLVTFGPKHAIKGTSPLPGEVLAEPSGEGLQKPECAPSKLVPLLATIYGGIRGYISIFRCL</sequence>
<dbReference type="AlphaFoldDB" id="A0A1D2JMA7"/>
<accession>A0A1D2JMA7</accession>
<comment type="caution">
    <text evidence="2">The sequence shown here is derived from an EMBL/GenBank/DDBJ whole genome shotgun (WGS) entry which is preliminary data.</text>
</comment>
<dbReference type="EMBL" id="LZYO01000028">
    <property type="protein sequence ID" value="ODH42276.1"/>
    <property type="molecule type" value="Genomic_DNA"/>
</dbReference>
<feature type="domain" description="2EXR" evidence="1">
    <location>
        <begin position="7"/>
        <end position="183"/>
    </location>
</feature>
<dbReference type="Proteomes" id="UP000242814">
    <property type="component" value="Unassembled WGS sequence"/>
</dbReference>
<evidence type="ECO:0000313" key="2">
    <source>
        <dbReference type="EMBL" id="ODH42276.1"/>
    </source>
</evidence>
<dbReference type="VEuPathDB" id="FungiDB:PADG_03154"/>
<evidence type="ECO:0000259" key="1">
    <source>
        <dbReference type="Pfam" id="PF20150"/>
    </source>
</evidence>
<organism evidence="2 3">
    <name type="scientific">Paracoccidioides brasiliensis</name>
    <dbReference type="NCBI Taxonomy" id="121759"/>
    <lineage>
        <taxon>Eukaryota</taxon>
        <taxon>Fungi</taxon>
        <taxon>Dikarya</taxon>
        <taxon>Ascomycota</taxon>
        <taxon>Pezizomycotina</taxon>
        <taxon>Eurotiomycetes</taxon>
        <taxon>Eurotiomycetidae</taxon>
        <taxon>Onygenales</taxon>
        <taxon>Ajellomycetaceae</taxon>
        <taxon>Paracoccidioides</taxon>
    </lineage>
</organism>
<dbReference type="Pfam" id="PF20150">
    <property type="entry name" value="2EXR"/>
    <property type="match status" value="1"/>
</dbReference>